<keyword evidence="11" id="KW-0805">Transcription regulation</keyword>
<evidence type="ECO:0000256" key="13">
    <source>
        <dbReference type="ARBA" id="ARBA00023242"/>
    </source>
</evidence>
<dbReference type="InterPro" id="IPR003347">
    <property type="entry name" value="JmjC_dom"/>
</dbReference>
<accession>A0A9P6SVV6</accession>
<dbReference type="PANTHER" id="PTHR23123">
    <property type="entry name" value="PHD/F-BOX CONTAINING PROTEIN"/>
    <property type="match status" value="1"/>
</dbReference>
<keyword evidence="20" id="KW-1185">Reference proteome</keyword>
<feature type="domain" description="PHD-type" evidence="17">
    <location>
        <begin position="5"/>
        <end position="57"/>
    </location>
</feature>
<evidence type="ECO:0000256" key="9">
    <source>
        <dbReference type="ARBA" id="ARBA00023002"/>
    </source>
</evidence>
<comment type="cofactor">
    <cofactor evidence="1">
        <name>Fe(2+)</name>
        <dbReference type="ChEBI" id="CHEBI:29033"/>
    </cofactor>
</comment>
<evidence type="ECO:0000259" key="17">
    <source>
        <dbReference type="PROSITE" id="PS50016"/>
    </source>
</evidence>
<dbReference type="PROSITE" id="PS50016">
    <property type="entry name" value="ZF_PHD_2"/>
    <property type="match status" value="1"/>
</dbReference>
<dbReference type="InterPro" id="IPR019787">
    <property type="entry name" value="Znf_PHD-finger"/>
</dbReference>
<dbReference type="SMART" id="SM00249">
    <property type="entry name" value="PHD"/>
    <property type="match status" value="1"/>
</dbReference>
<keyword evidence="10" id="KW-0408">Iron</keyword>
<dbReference type="Gene3D" id="2.60.120.650">
    <property type="entry name" value="Cupin"/>
    <property type="match status" value="1"/>
</dbReference>
<evidence type="ECO:0000256" key="1">
    <source>
        <dbReference type="ARBA" id="ARBA00001954"/>
    </source>
</evidence>
<dbReference type="InterPro" id="IPR001965">
    <property type="entry name" value="Znf_PHD"/>
</dbReference>
<dbReference type="GO" id="GO:0140680">
    <property type="term" value="F:histone H3K36me/H3K36me2 demethylase activity"/>
    <property type="evidence" value="ECO:0007669"/>
    <property type="project" value="UniProtKB-EC"/>
</dbReference>
<comment type="similarity">
    <text evidence="3">Belongs to the JHDM1 histone demethylase family.</text>
</comment>
<keyword evidence="8" id="KW-0862">Zinc</keyword>
<feature type="domain" description="JmjC" evidence="18">
    <location>
        <begin position="193"/>
        <end position="311"/>
    </location>
</feature>
<evidence type="ECO:0000259" key="18">
    <source>
        <dbReference type="PROSITE" id="PS51184"/>
    </source>
</evidence>
<keyword evidence="12" id="KW-0804">Transcription</keyword>
<comment type="catalytic activity">
    <reaction evidence="15">
        <text>N(6),N(6)-dimethyl-L-lysyl(36)-[histone H3] + 2 2-oxoglutarate + 2 O2 = L-lysyl(36)-[histone H3] + 2 formaldehyde + 2 succinate + 2 CO2</text>
        <dbReference type="Rhea" id="RHEA:42032"/>
        <dbReference type="Rhea" id="RHEA-COMP:9785"/>
        <dbReference type="Rhea" id="RHEA-COMP:9787"/>
        <dbReference type="ChEBI" id="CHEBI:15379"/>
        <dbReference type="ChEBI" id="CHEBI:16526"/>
        <dbReference type="ChEBI" id="CHEBI:16810"/>
        <dbReference type="ChEBI" id="CHEBI:16842"/>
        <dbReference type="ChEBI" id="CHEBI:29969"/>
        <dbReference type="ChEBI" id="CHEBI:30031"/>
        <dbReference type="ChEBI" id="CHEBI:61976"/>
        <dbReference type="EC" id="1.14.11.27"/>
    </reaction>
</comment>
<evidence type="ECO:0000256" key="14">
    <source>
        <dbReference type="ARBA" id="ARBA00031083"/>
    </source>
</evidence>
<dbReference type="OrthoDB" id="5876800at2759"/>
<evidence type="ECO:0000256" key="15">
    <source>
        <dbReference type="ARBA" id="ARBA00047915"/>
    </source>
</evidence>
<dbReference type="SUPFAM" id="SSF51197">
    <property type="entry name" value="Clavaminate synthase-like"/>
    <property type="match status" value="1"/>
</dbReference>
<evidence type="ECO:0000256" key="10">
    <source>
        <dbReference type="ARBA" id="ARBA00023004"/>
    </source>
</evidence>
<evidence type="ECO:0000256" key="4">
    <source>
        <dbReference type="ARBA" id="ARBA00013246"/>
    </source>
</evidence>
<evidence type="ECO:0000256" key="5">
    <source>
        <dbReference type="ARBA" id="ARBA00015153"/>
    </source>
</evidence>
<dbReference type="GO" id="GO:0008270">
    <property type="term" value="F:zinc ion binding"/>
    <property type="evidence" value="ECO:0007669"/>
    <property type="project" value="UniProtKB-KW"/>
</dbReference>
<evidence type="ECO:0000313" key="19">
    <source>
        <dbReference type="EMBL" id="KAG0006982.1"/>
    </source>
</evidence>
<dbReference type="Pfam" id="PF00628">
    <property type="entry name" value="PHD"/>
    <property type="match status" value="1"/>
</dbReference>
<dbReference type="InterPro" id="IPR011011">
    <property type="entry name" value="Znf_FYVE_PHD"/>
</dbReference>
<evidence type="ECO:0000256" key="3">
    <source>
        <dbReference type="ARBA" id="ARBA00008037"/>
    </source>
</evidence>
<keyword evidence="13" id="KW-0539">Nucleus</keyword>
<dbReference type="AlphaFoldDB" id="A0A9P6SVV6"/>
<dbReference type="InterPro" id="IPR013083">
    <property type="entry name" value="Znf_RING/FYVE/PHD"/>
</dbReference>
<dbReference type="EC" id="1.14.11.27" evidence="4"/>
<evidence type="ECO:0000256" key="7">
    <source>
        <dbReference type="ARBA" id="ARBA00022771"/>
    </source>
</evidence>
<dbReference type="GO" id="GO:0005634">
    <property type="term" value="C:nucleus"/>
    <property type="evidence" value="ECO:0007669"/>
    <property type="project" value="UniProtKB-SubCell"/>
</dbReference>
<keyword evidence="6" id="KW-0479">Metal-binding</keyword>
<dbReference type="PROSITE" id="PS01359">
    <property type="entry name" value="ZF_PHD_1"/>
    <property type="match status" value="1"/>
</dbReference>
<dbReference type="InterPro" id="IPR050690">
    <property type="entry name" value="JHDM1_Histone_Demethylase"/>
</dbReference>
<gene>
    <name evidence="19" type="primary">JHD1</name>
    <name evidence="19" type="ORF">BGZ65_000607</name>
</gene>
<dbReference type="PROSITE" id="PS51184">
    <property type="entry name" value="JMJC"/>
    <property type="match status" value="1"/>
</dbReference>
<evidence type="ECO:0000256" key="6">
    <source>
        <dbReference type="ARBA" id="ARBA00022723"/>
    </source>
</evidence>
<proteinExistence type="inferred from homology"/>
<reference evidence="19" key="1">
    <citation type="journal article" date="2020" name="Fungal Divers.">
        <title>Resolving the Mortierellaceae phylogeny through synthesis of multi-gene phylogenetics and phylogenomics.</title>
        <authorList>
            <person name="Vandepol N."/>
            <person name="Liber J."/>
            <person name="Desiro A."/>
            <person name="Na H."/>
            <person name="Kennedy M."/>
            <person name="Barry K."/>
            <person name="Grigoriev I.V."/>
            <person name="Miller A.N."/>
            <person name="O'Donnell K."/>
            <person name="Stajich J.E."/>
            <person name="Bonito G."/>
        </authorList>
    </citation>
    <scope>NUCLEOTIDE SEQUENCE</scope>
    <source>
        <strain evidence="19">MES-2147</strain>
    </source>
</reference>
<dbReference type="Proteomes" id="UP000749646">
    <property type="component" value="Unassembled WGS sequence"/>
</dbReference>
<evidence type="ECO:0000313" key="20">
    <source>
        <dbReference type="Proteomes" id="UP000749646"/>
    </source>
</evidence>
<comment type="subcellular location">
    <subcellularLocation>
        <location evidence="2">Nucleus</location>
    </subcellularLocation>
</comment>
<dbReference type="SUPFAM" id="SSF57903">
    <property type="entry name" value="FYVE/PHD zinc finger"/>
    <property type="match status" value="1"/>
</dbReference>
<evidence type="ECO:0000256" key="11">
    <source>
        <dbReference type="ARBA" id="ARBA00023015"/>
    </source>
</evidence>
<name>A0A9P6SVV6_9FUNG</name>
<evidence type="ECO:0000256" key="2">
    <source>
        <dbReference type="ARBA" id="ARBA00004123"/>
    </source>
</evidence>
<sequence length="311" mass="35618">MVQEQETCHLCPQDKPESGTWICCDVCETWYHVRCLKLSVEEFEAIDQYHCSDCQPEAGPSTWKINYADLVNGIVSHHSKWRVLLDSHQFLPDKFDRVESKDLTLEWLRSTGFRSPLVVKRSQNGVMEGLDMTMPPRTLTVDDVRDAVGAETSVEVIDVATQSEMSDWDMGAWADYFKTEPKERVYNVISLEISGTPLADQVQRPKVVRELDWIENFWPKELQATEFPKVQLYCLMSVKDSFTDFHIDFAGSSVFYHILSGSKTFFFVEPTSTHLKKYAKWSSSSEQSTTFFADEVAGKCCKVELKPGDTM</sequence>
<evidence type="ECO:0000256" key="16">
    <source>
        <dbReference type="PROSITE-ProRule" id="PRU00146"/>
    </source>
</evidence>
<dbReference type="Gene3D" id="3.30.40.10">
    <property type="entry name" value="Zinc/RING finger domain, C3HC4 (zinc finger)"/>
    <property type="match status" value="1"/>
</dbReference>
<evidence type="ECO:0000256" key="8">
    <source>
        <dbReference type="ARBA" id="ARBA00022833"/>
    </source>
</evidence>
<organism evidence="19 20">
    <name type="scientific">Modicella reniformis</name>
    <dbReference type="NCBI Taxonomy" id="1440133"/>
    <lineage>
        <taxon>Eukaryota</taxon>
        <taxon>Fungi</taxon>
        <taxon>Fungi incertae sedis</taxon>
        <taxon>Mucoromycota</taxon>
        <taxon>Mortierellomycotina</taxon>
        <taxon>Mortierellomycetes</taxon>
        <taxon>Mortierellales</taxon>
        <taxon>Mortierellaceae</taxon>
        <taxon>Modicella</taxon>
    </lineage>
</organism>
<comment type="caution">
    <text evidence="19">The sequence shown here is derived from an EMBL/GenBank/DDBJ whole genome shotgun (WGS) entry which is preliminary data.</text>
</comment>
<evidence type="ECO:0000256" key="12">
    <source>
        <dbReference type="ARBA" id="ARBA00023163"/>
    </source>
</evidence>
<dbReference type="InterPro" id="IPR019786">
    <property type="entry name" value="Zinc_finger_PHD-type_CS"/>
</dbReference>
<dbReference type="CDD" id="cd15517">
    <property type="entry name" value="PHD_TCF19_like"/>
    <property type="match status" value="1"/>
</dbReference>
<protein>
    <recommendedName>
        <fullName evidence="5">JmjC domain-containing histone demethylation protein 1</fullName>
        <ecNumber evidence="4">1.14.11.27</ecNumber>
    </recommendedName>
    <alternativeName>
        <fullName evidence="14">[Histone-H3]-lysine-36 demethylase 1</fullName>
    </alternativeName>
</protein>
<keyword evidence="7 16" id="KW-0863">Zinc-finger</keyword>
<dbReference type="EMBL" id="JAAAHW010000028">
    <property type="protein sequence ID" value="KAG0006982.1"/>
    <property type="molecule type" value="Genomic_DNA"/>
</dbReference>
<keyword evidence="9" id="KW-0560">Oxidoreductase</keyword>